<dbReference type="InterPro" id="IPR011006">
    <property type="entry name" value="CheY-like_superfamily"/>
</dbReference>
<dbReference type="PANTHER" id="PTHR45228">
    <property type="entry name" value="CYCLIC DI-GMP PHOSPHODIESTERASE TM_0186-RELATED"/>
    <property type="match status" value="1"/>
</dbReference>
<dbReference type="EMBL" id="PIPK01000015">
    <property type="protein sequence ID" value="RUO19737.1"/>
    <property type="molecule type" value="Genomic_DNA"/>
</dbReference>
<dbReference type="PANTHER" id="PTHR45228:SF8">
    <property type="entry name" value="TWO-COMPONENT RESPONSE REGULATOR-RELATED"/>
    <property type="match status" value="1"/>
</dbReference>
<dbReference type="Pfam" id="PF00072">
    <property type="entry name" value="Response_reg"/>
    <property type="match status" value="1"/>
</dbReference>
<sequence>MDKKEQIHVLIVDDEPKVLAAMQRALKDEPILLETAENAAEALAIMEQQDIDVLVSDARMPGMDGTELLAEAHKRWPRCSRVLLTGYPDTEALLSSINYGHLYRFIQKPWNDDEVRSIVRHAGRYAQAERERLRLIKLIQARNKKLREMNQQLEFSVKKRTNALRKAIQLRDQAYQKLERSYLNTTEVFGALINQRLPKSRRTNAKVSTIVKAYAEESGWDTARINDLTLAAALYNLGKLTWSDEHLMMPSDSFRGKDRDKLRGYPEMGESLLLSLEPLQRASTIIRHHQERWDGRGYPDQLEGQAIPEESRLLKLAVDFVELQRGMVLDRMMNRADVLEYMGAFAERVYDPQMSARFIELIHDKSLDLEPLPDGVIRCRLNQLLAGMVVSRNLVTDIGFLLVNQGTVLTQTMIEKLMVFERTRGEQYEVYIDADSVRQIAPEEDAQKLLEGSESALDSSAESKPTLSEH</sequence>
<keyword evidence="1" id="KW-0597">Phosphoprotein</keyword>
<dbReference type="InterPro" id="IPR052020">
    <property type="entry name" value="Cyclic_di-GMP/3'3'-cGAMP_PDE"/>
</dbReference>
<dbReference type="RefSeq" id="WP_111570208.1">
    <property type="nucleotide sequence ID" value="NZ_PIPK01000015.1"/>
</dbReference>
<evidence type="ECO:0000256" key="1">
    <source>
        <dbReference type="PROSITE-ProRule" id="PRU00169"/>
    </source>
</evidence>
<dbReference type="SMART" id="SM00448">
    <property type="entry name" value="REC"/>
    <property type="match status" value="1"/>
</dbReference>
<organism evidence="5 7">
    <name type="scientific">Aliidiomarina maris</name>
    <dbReference type="NCBI Taxonomy" id="531312"/>
    <lineage>
        <taxon>Bacteria</taxon>
        <taxon>Pseudomonadati</taxon>
        <taxon>Pseudomonadota</taxon>
        <taxon>Gammaproteobacteria</taxon>
        <taxon>Alteromonadales</taxon>
        <taxon>Idiomarinaceae</taxon>
        <taxon>Aliidiomarina</taxon>
    </lineage>
</organism>
<evidence type="ECO:0000313" key="5">
    <source>
        <dbReference type="EMBL" id="RAJ94640.1"/>
    </source>
</evidence>
<proteinExistence type="predicted"/>
<reference evidence="6 8" key="1">
    <citation type="journal article" date="2018" name="Front. Microbiol.">
        <title>Genome-Based Analysis Reveals the Taxonomy and Diversity of the Family Idiomarinaceae.</title>
        <authorList>
            <person name="Liu Y."/>
            <person name="Lai Q."/>
            <person name="Shao Z."/>
        </authorList>
    </citation>
    <scope>NUCLEOTIDE SEQUENCE [LARGE SCALE GENOMIC DNA]</scope>
    <source>
        <strain evidence="6 8">CF12-14</strain>
    </source>
</reference>
<dbReference type="GO" id="GO:0000160">
    <property type="term" value="P:phosphorelay signal transduction system"/>
    <property type="evidence" value="ECO:0007669"/>
    <property type="project" value="InterPro"/>
</dbReference>
<dbReference type="CDD" id="cd17569">
    <property type="entry name" value="REC_HupR-like"/>
    <property type="match status" value="1"/>
</dbReference>
<comment type="caution">
    <text evidence="5">The sequence shown here is derived from an EMBL/GenBank/DDBJ whole genome shotgun (WGS) entry which is preliminary data.</text>
</comment>
<accession>A0A327WRV7</accession>
<dbReference type="PROSITE" id="PS50110">
    <property type="entry name" value="RESPONSE_REGULATORY"/>
    <property type="match status" value="1"/>
</dbReference>
<gene>
    <name evidence="5" type="ORF">B0I24_11444</name>
    <name evidence="6" type="ORF">CWE07_12765</name>
</gene>
<protein>
    <submittedName>
        <fullName evidence="5">Response regulator RpfG family c-di-GMP phosphodiesterase</fullName>
    </submittedName>
    <submittedName>
        <fullName evidence="6">Two-component system response regulator</fullName>
    </submittedName>
</protein>
<evidence type="ECO:0000313" key="7">
    <source>
        <dbReference type="Proteomes" id="UP000249203"/>
    </source>
</evidence>
<dbReference type="SUPFAM" id="SSF52172">
    <property type="entry name" value="CheY-like"/>
    <property type="match status" value="1"/>
</dbReference>
<dbReference type="SUPFAM" id="SSF109604">
    <property type="entry name" value="HD-domain/PDEase-like"/>
    <property type="match status" value="1"/>
</dbReference>
<dbReference type="GO" id="GO:0008081">
    <property type="term" value="F:phosphoric diester hydrolase activity"/>
    <property type="evidence" value="ECO:0007669"/>
    <property type="project" value="UniProtKB-ARBA"/>
</dbReference>
<feature type="compositionally biased region" description="Polar residues" evidence="2">
    <location>
        <begin position="456"/>
        <end position="470"/>
    </location>
</feature>
<dbReference type="Gene3D" id="3.40.50.2300">
    <property type="match status" value="1"/>
</dbReference>
<dbReference type="AlphaFoldDB" id="A0A327WRV7"/>
<dbReference type="Pfam" id="PF13487">
    <property type="entry name" value="HD_5"/>
    <property type="match status" value="1"/>
</dbReference>
<dbReference type="InterPro" id="IPR037522">
    <property type="entry name" value="HD_GYP_dom"/>
</dbReference>
<reference evidence="5 7" key="2">
    <citation type="submission" date="2018-06" db="EMBL/GenBank/DDBJ databases">
        <title>Genomic Encyclopedia of Type Strains, Phase III (KMG-III): the genomes of soil and plant-associated and newly described type strains.</title>
        <authorList>
            <person name="Whitman W."/>
        </authorList>
    </citation>
    <scope>NUCLEOTIDE SEQUENCE [LARGE SCALE GENOMIC DNA]</scope>
    <source>
        <strain evidence="5 7">CGMCC 1.15366</strain>
    </source>
</reference>
<keyword evidence="8" id="KW-1185">Reference proteome</keyword>
<dbReference type="PROSITE" id="PS51832">
    <property type="entry name" value="HD_GYP"/>
    <property type="match status" value="1"/>
</dbReference>
<dbReference type="Gene3D" id="1.10.3210.10">
    <property type="entry name" value="Hypothetical protein af1432"/>
    <property type="match status" value="1"/>
</dbReference>
<dbReference type="Proteomes" id="UP000249203">
    <property type="component" value="Unassembled WGS sequence"/>
</dbReference>
<evidence type="ECO:0000259" key="4">
    <source>
        <dbReference type="PROSITE" id="PS51832"/>
    </source>
</evidence>
<evidence type="ECO:0000313" key="8">
    <source>
        <dbReference type="Proteomes" id="UP000287865"/>
    </source>
</evidence>
<evidence type="ECO:0000256" key="2">
    <source>
        <dbReference type="SAM" id="MobiDB-lite"/>
    </source>
</evidence>
<dbReference type="Proteomes" id="UP000287865">
    <property type="component" value="Unassembled WGS sequence"/>
</dbReference>
<feature type="modified residue" description="4-aspartylphosphate" evidence="1">
    <location>
        <position position="57"/>
    </location>
</feature>
<name>A0A327WRV7_9GAMM</name>
<feature type="domain" description="HD-GYP" evidence="4">
    <location>
        <begin position="178"/>
        <end position="374"/>
    </location>
</feature>
<dbReference type="InterPro" id="IPR001789">
    <property type="entry name" value="Sig_transdc_resp-reg_receiver"/>
</dbReference>
<dbReference type="OrthoDB" id="9802066at2"/>
<dbReference type="CDD" id="cd00077">
    <property type="entry name" value="HDc"/>
    <property type="match status" value="1"/>
</dbReference>
<evidence type="ECO:0000259" key="3">
    <source>
        <dbReference type="PROSITE" id="PS50110"/>
    </source>
</evidence>
<feature type="domain" description="Response regulatory" evidence="3">
    <location>
        <begin position="8"/>
        <end position="123"/>
    </location>
</feature>
<dbReference type="InterPro" id="IPR003607">
    <property type="entry name" value="HD/PDEase_dom"/>
</dbReference>
<feature type="region of interest" description="Disordered" evidence="2">
    <location>
        <begin position="451"/>
        <end position="470"/>
    </location>
</feature>
<dbReference type="EMBL" id="QLMD01000014">
    <property type="protein sequence ID" value="RAJ94640.1"/>
    <property type="molecule type" value="Genomic_DNA"/>
</dbReference>
<evidence type="ECO:0000313" key="6">
    <source>
        <dbReference type="EMBL" id="RUO19737.1"/>
    </source>
</evidence>